<dbReference type="InterPro" id="IPR045229">
    <property type="entry name" value="TPP_enz"/>
</dbReference>
<feature type="domain" description="Thiamine pyrophosphate enzyme TPP-binding" evidence="6">
    <location>
        <begin position="384"/>
        <end position="511"/>
    </location>
</feature>
<feature type="compositionally biased region" description="Acidic residues" evidence="4">
    <location>
        <begin position="164"/>
        <end position="174"/>
    </location>
</feature>
<sequence>MDVASTGSAYILDALAAEGIDTLFGVIGEGNAHLLDAVNDRDIEFQQARHEQAGVTMADGAARTKQGVTACTLTHGPGVTNGATGIAAADRDNIPMVILVGDTSIEGRETSLQYLDHPTFASPISVYQTRIETPSTIPEVLERAFDRARTRSGPVLVEVPADVQEGEAPDEEYTPSERPRQRVRPDERHVEAAASLLDDADHPVILAGGGAVRSDAGSEIATLAEHVGAPVATTYFGRSLLDEAHPMVSGIAGTFMSPANDDLLWDADVAVVVGARLSGKTTRYGELYADADVIQIDIEEESIGTHQEPAIGIRADARETVADLIHRCETDPERASRVAQTIERAPSPWADGFEERPDQIDPREFTLELAARVPDDAILTVGSGNNTGFPAVFHELGEDASMLINGNFGTMGYSLPAALGAKAAAPDRPVVCYTGDGALIQVIQEIETAVRLELPLLIAVFNDSSYGIIRHRQNLVHDRETGSTYDSPDFVDIAEGFGANGAVIRSADDLSVVEEYYDADPDVPLVLDARTIPEVSRPGFPPY</sequence>
<protein>
    <submittedName>
        <fullName evidence="8">Acetolactate synthase-1/2/3 large subunit</fullName>
    </submittedName>
</protein>
<dbReference type="Pfam" id="PF00205">
    <property type="entry name" value="TPP_enzyme_M"/>
    <property type="match status" value="1"/>
</dbReference>
<comment type="similarity">
    <text evidence="1 3">Belongs to the TPP enzyme family.</text>
</comment>
<evidence type="ECO:0000259" key="6">
    <source>
        <dbReference type="Pfam" id="PF02775"/>
    </source>
</evidence>
<dbReference type="GO" id="GO:0044272">
    <property type="term" value="P:sulfur compound biosynthetic process"/>
    <property type="evidence" value="ECO:0007669"/>
    <property type="project" value="UniProtKB-ARBA"/>
</dbReference>
<evidence type="ECO:0000256" key="1">
    <source>
        <dbReference type="ARBA" id="ARBA00007812"/>
    </source>
</evidence>
<organism evidence="8 9">
    <name type="scientific">Natronorubrum sediminis</name>
    <dbReference type="NCBI Taxonomy" id="640943"/>
    <lineage>
        <taxon>Archaea</taxon>
        <taxon>Methanobacteriati</taxon>
        <taxon>Methanobacteriota</taxon>
        <taxon>Stenosarchaea group</taxon>
        <taxon>Halobacteria</taxon>
        <taxon>Halobacteriales</taxon>
        <taxon>Natrialbaceae</taxon>
        <taxon>Natronorubrum</taxon>
    </lineage>
</organism>
<dbReference type="PANTHER" id="PTHR18968">
    <property type="entry name" value="THIAMINE PYROPHOSPHATE ENZYMES"/>
    <property type="match status" value="1"/>
</dbReference>
<evidence type="ECO:0000313" key="9">
    <source>
        <dbReference type="Proteomes" id="UP000199112"/>
    </source>
</evidence>
<gene>
    <name evidence="8" type="ORF">SAMN04487967_1402</name>
</gene>
<evidence type="ECO:0000313" key="8">
    <source>
        <dbReference type="EMBL" id="SEH13481.1"/>
    </source>
</evidence>
<dbReference type="SUPFAM" id="SSF52467">
    <property type="entry name" value="DHS-like NAD/FAD-binding domain"/>
    <property type="match status" value="1"/>
</dbReference>
<dbReference type="GO" id="GO:0050660">
    <property type="term" value="F:flavin adenine dinucleotide binding"/>
    <property type="evidence" value="ECO:0007669"/>
    <property type="project" value="TreeGrafter"/>
</dbReference>
<keyword evidence="9" id="KW-1185">Reference proteome</keyword>
<dbReference type="Gene3D" id="3.40.50.970">
    <property type="match status" value="2"/>
</dbReference>
<dbReference type="InterPro" id="IPR012001">
    <property type="entry name" value="Thiamin_PyroP_enz_TPP-bd_dom"/>
</dbReference>
<evidence type="ECO:0000259" key="7">
    <source>
        <dbReference type="Pfam" id="PF02776"/>
    </source>
</evidence>
<dbReference type="InterPro" id="IPR012000">
    <property type="entry name" value="Thiamin_PyroP_enz_cen_dom"/>
</dbReference>
<dbReference type="RefSeq" id="WP_090506284.1">
    <property type="nucleotide sequence ID" value="NZ_FNWL01000001.1"/>
</dbReference>
<dbReference type="PANTHER" id="PTHR18968:SF13">
    <property type="entry name" value="ACETOLACTATE SYNTHASE CATALYTIC SUBUNIT, MITOCHONDRIAL"/>
    <property type="match status" value="1"/>
</dbReference>
<dbReference type="GO" id="GO:0005948">
    <property type="term" value="C:acetolactate synthase complex"/>
    <property type="evidence" value="ECO:0007669"/>
    <property type="project" value="TreeGrafter"/>
</dbReference>
<feature type="compositionally biased region" description="Basic and acidic residues" evidence="4">
    <location>
        <begin position="175"/>
        <end position="185"/>
    </location>
</feature>
<proteinExistence type="inferred from homology"/>
<dbReference type="OrthoDB" id="6837at2157"/>
<dbReference type="Proteomes" id="UP000199112">
    <property type="component" value="Unassembled WGS sequence"/>
</dbReference>
<evidence type="ECO:0000256" key="2">
    <source>
        <dbReference type="ARBA" id="ARBA00023052"/>
    </source>
</evidence>
<evidence type="ECO:0000256" key="3">
    <source>
        <dbReference type="RuleBase" id="RU362132"/>
    </source>
</evidence>
<dbReference type="GO" id="GO:0030976">
    <property type="term" value="F:thiamine pyrophosphate binding"/>
    <property type="evidence" value="ECO:0007669"/>
    <property type="project" value="InterPro"/>
</dbReference>
<dbReference type="InterPro" id="IPR011766">
    <property type="entry name" value="TPP_enzyme_TPP-bd"/>
</dbReference>
<dbReference type="GO" id="GO:0003984">
    <property type="term" value="F:acetolactate synthase activity"/>
    <property type="evidence" value="ECO:0007669"/>
    <property type="project" value="TreeGrafter"/>
</dbReference>
<dbReference type="AlphaFoldDB" id="A0A1H6FRF0"/>
<reference evidence="9" key="1">
    <citation type="submission" date="2016-10" db="EMBL/GenBank/DDBJ databases">
        <authorList>
            <person name="Varghese N."/>
            <person name="Submissions S."/>
        </authorList>
    </citation>
    <scope>NUCLEOTIDE SEQUENCE [LARGE SCALE GENOMIC DNA]</scope>
    <source>
        <strain evidence="9">CGMCC 1.8981</strain>
    </source>
</reference>
<keyword evidence="2 3" id="KW-0786">Thiamine pyrophosphate</keyword>
<dbReference type="GO" id="GO:0000287">
    <property type="term" value="F:magnesium ion binding"/>
    <property type="evidence" value="ECO:0007669"/>
    <property type="project" value="InterPro"/>
</dbReference>
<feature type="region of interest" description="Disordered" evidence="4">
    <location>
        <begin position="162"/>
        <end position="185"/>
    </location>
</feature>
<dbReference type="CDD" id="cd00568">
    <property type="entry name" value="TPP_enzymes"/>
    <property type="match status" value="1"/>
</dbReference>
<name>A0A1H6FRF0_9EURY</name>
<dbReference type="Pfam" id="PF02775">
    <property type="entry name" value="TPP_enzyme_C"/>
    <property type="match status" value="1"/>
</dbReference>
<dbReference type="EMBL" id="FNWL01000001">
    <property type="protein sequence ID" value="SEH13481.1"/>
    <property type="molecule type" value="Genomic_DNA"/>
</dbReference>
<dbReference type="Gene3D" id="3.40.50.1220">
    <property type="entry name" value="TPP-binding domain"/>
    <property type="match status" value="1"/>
</dbReference>
<evidence type="ECO:0000256" key="4">
    <source>
        <dbReference type="SAM" id="MobiDB-lite"/>
    </source>
</evidence>
<feature type="domain" description="Thiamine pyrophosphate enzyme N-terminal TPP-binding" evidence="7">
    <location>
        <begin position="6"/>
        <end position="109"/>
    </location>
</feature>
<feature type="domain" description="Thiamine pyrophosphate enzyme central" evidence="5">
    <location>
        <begin position="190"/>
        <end position="324"/>
    </location>
</feature>
<accession>A0A1H6FRF0</accession>
<dbReference type="GO" id="GO:0009097">
    <property type="term" value="P:isoleucine biosynthetic process"/>
    <property type="evidence" value="ECO:0007669"/>
    <property type="project" value="TreeGrafter"/>
</dbReference>
<dbReference type="SUPFAM" id="SSF52518">
    <property type="entry name" value="Thiamin diphosphate-binding fold (THDP-binding)"/>
    <property type="match status" value="2"/>
</dbReference>
<dbReference type="CDD" id="cd07035">
    <property type="entry name" value="TPP_PYR_POX_like"/>
    <property type="match status" value="1"/>
</dbReference>
<dbReference type="InterPro" id="IPR029035">
    <property type="entry name" value="DHS-like_NAD/FAD-binding_dom"/>
</dbReference>
<dbReference type="InterPro" id="IPR029061">
    <property type="entry name" value="THDP-binding"/>
</dbReference>
<dbReference type="Pfam" id="PF02776">
    <property type="entry name" value="TPP_enzyme_N"/>
    <property type="match status" value="1"/>
</dbReference>
<dbReference type="GO" id="GO:0009099">
    <property type="term" value="P:L-valine biosynthetic process"/>
    <property type="evidence" value="ECO:0007669"/>
    <property type="project" value="TreeGrafter"/>
</dbReference>
<evidence type="ECO:0000259" key="5">
    <source>
        <dbReference type="Pfam" id="PF00205"/>
    </source>
</evidence>